<dbReference type="EMBL" id="WJXW01000003">
    <property type="protein sequence ID" value="KAF9738830.1"/>
    <property type="molecule type" value="Genomic_DNA"/>
</dbReference>
<comment type="caution">
    <text evidence="1">The sequence shown here is derived from an EMBL/GenBank/DDBJ whole genome shotgun (WGS) entry which is preliminary data.</text>
</comment>
<proteinExistence type="predicted"/>
<organism evidence="1 2">
    <name type="scientific">Paraphaeosphaeria minitans</name>
    <dbReference type="NCBI Taxonomy" id="565426"/>
    <lineage>
        <taxon>Eukaryota</taxon>
        <taxon>Fungi</taxon>
        <taxon>Dikarya</taxon>
        <taxon>Ascomycota</taxon>
        <taxon>Pezizomycotina</taxon>
        <taxon>Dothideomycetes</taxon>
        <taxon>Pleosporomycetidae</taxon>
        <taxon>Pleosporales</taxon>
        <taxon>Massarineae</taxon>
        <taxon>Didymosphaeriaceae</taxon>
        <taxon>Paraphaeosphaeria</taxon>
    </lineage>
</organism>
<dbReference type="Proteomes" id="UP000756921">
    <property type="component" value="Unassembled WGS sequence"/>
</dbReference>
<accession>A0A9P6GQU0</accession>
<reference evidence="1" key="1">
    <citation type="journal article" date="2020" name="Mol. Plant Microbe Interact.">
        <title>Genome Sequence of the Biocontrol Agent Coniothyrium minitans strain Conio (IMI 134523).</title>
        <authorList>
            <person name="Patel D."/>
            <person name="Shittu T.A."/>
            <person name="Baroncelli R."/>
            <person name="Muthumeenakshi S."/>
            <person name="Osborne T.H."/>
            <person name="Janganan T.K."/>
            <person name="Sreenivasaprasad S."/>
        </authorList>
    </citation>
    <scope>NUCLEOTIDE SEQUENCE</scope>
    <source>
        <strain evidence="1">Conio</strain>
    </source>
</reference>
<keyword evidence="2" id="KW-1185">Reference proteome</keyword>
<evidence type="ECO:0000313" key="2">
    <source>
        <dbReference type="Proteomes" id="UP000756921"/>
    </source>
</evidence>
<gene>
    <name evidence="1" type="ORF">PMIN01_04113</name>
</gene>
<protein>
    <submittedName>
        <fullName evidence="1">Uncharacterized protein</fullName>
    </submittedName>
</protein>
<name>A0A9P6GQU0_9PLEO</name>
<sequence length="151" mass="16769">MTFSRRRTRSSRAPSHLIRHSYHFTFSGVQKPGLCFQRFFNVTPLSLRKYSNASPGDRAAHVLGSAARSGADIHTSAVENHEANPHRTAIHTWANRRACDHFDLETLAYAAATSNISAHDQSARSEAAIATYSPMMALEVTVCDNDLREQI</sequence>
<dbReference type="AlphaFoldDB" id="A0A9P6GQU0"/>
<evidence type="ECO:0000313" key="1">
    <source>
        <dbReference type="EMBL" id="KAF9738830.1"/>
    </source>
</evidence>